<dbReference type="EMBL" id="JAQNDO010000001">
    <property type="protein sequence ID" value="MDC0742551.1"/>
    <property type="molecule type" value="Genomic_DNA"/>
</dbReference>
<evidence type="ECO:0000313" key="5">
    <source>
        <dbReference type="Proteomes" id="UP001221411"/>
    </source>
</evidence>
<dbReference type="Proteomes" id="UP001221411">
    <property type="component" value="Unassembled WGS sequence"/>
</dbReference>
<dbReference type="SUPFAM" id="SSF53098">
    <property type="entry name" value="Ribonuclease H-like"/>
    <property type="match status" value="1"/>
</dbReference>
<reference evidence="3 5" key="1">
    <citation type="submission" date="2022-11" db="EMBL/GenBank/DDBJ databases">
        <title>Minimal conservation of predation-associated metabolite biosynthetic gene clusters underscores biosynthetic potential of Myxococcota including descriptions for ten novel species: Archangium lansinium sp. nov., Myxococcus landrumus sp. nov., Nannocystis bai.</title>
        <authorList>
            <person name="Ahearne A."/>
            <person name="Stevens C."/>
            <person name="Dowd S."/>
        </authorList>
    </citation>
    <scope>NUCLEOTIDE SEQUENCE [LARGE SCALE GENOMIC DNA]</scope>
    <source>
        <strain evidence="3 5">RJM3</strain>
    </source>
</reference>
<name>A0ABT5ELB3_9BACT</name>
<dbReference type="InterPro" id="IPR001584">
    <property type="entry name" value="Integrase_cat-core"/>
</dbReference>
<gene>
    <name evidence="3" type="ORF">POL67_14445</name>
    <name evidence="4" type="ORF">POL67_16360</name>
</gene>
<evidence type="ECO:0000256" key="1">
    <source>
        <dbReference type="SAM" id="MobiDB-lite"/>
    </source>
</evidence>
<dbReference type="InterPro" id="IPR012337">
    <property type="entry name" value="RNaseH-like_sf"/>
</dbReference>
<feature type="region of interest" description="Disordered" evidence="1">
    <location>
        <begin position="297"/>
        <end position="320"/>
    </location>
</feature>
<evidence type="ECO:0000259" key="2">
    <source>
        <dbReference type="PROSITE" id="PS50994"/>
    </source>
</evidence>
<keyword evidence="5" id="KW-1185">Reference proteome</keyword>
<dbReference type="Gene3D" id="3.30.420.10">
    <property type="entry name" value="Ribonuclease H-like superfamily/Ribonuclease H"/>
    <property type="match status" value="1"/>
</dbReference>
<dbReference type="InterPro" id="IPR050900">
    <property type="entry name" value="Transposase_IS3/IS150/IS904"/>
</dbReference>
<proteinExistence type="predicted"/>
<comment type="caution">
    <text evidence="3">The sequence shown here is derived from an EMBL/GenBank/DDBJ whole genome shotgun (WGS) entry which is preliminary data.</text>
</comment>
<sequence>MWADKTNIIGESFIRWLGVARSKFFDWKKRYGKANEHNADVPRDFWIGPEERQKVLDFHAKNPLEGYRRLTFMMLDQDVVAVSPSTTYRVLSAAGRLDRWKRGASKKGTGFVQPLRPHEHWHIDIAYLNVAGTFYYLCSLLDGASRAIVHWEIREAMTELDVECIAQRAREKYPDERPRIISDNGPQFIAKDFKEFIRIAGMTHVRISVNYPQSNGKIERWHRTLKSDAIRVTPPSSLADARRIVGRFVDHYNGVRLHSAIGYITPNDALAGRADIIWAARDTKLEAAREARRQRRLAARAAAHPEHRAPARGSVCPSPA</sequence>
<protein>
    <submittedName>
        <fullName evidence="3">Integrase core domain-containing protein</fullName>
    </submittedName>
</protein>
<dbReference type="Pfam" id="PF00665">
    <property type="entry name" value="rve"/>
    <property type="match status" value="1"/>
</dbReference>
<organism evidence="3 5">
    <name type="scientific">Polyangium mundeleinium</name>
    <dbReference type="NCBI Taxonomy" id="2995306"/>
    <lineage>
        <taxon>Bacteria</taxon>
        <taxon>Pseudomonadati</taxon>
        <taxon>Myxococcota</taxon>
        <taxon>Polyangia</taxon>
        <taxon>Polyangiales</taxon>
        <taxon>Polyangiaceae</taxon>
        <taxon>Polyangium</taxon>
    </lineage>
</organism>
<dbReference type="EMBL" id="JAQNDO010000001">
    <property type="protein sequence ID" value="MDC0742924.1"/>
    <property type="molecule type" value="Genomic_DNA"/>
</dbReference>
<dbReference type="PANTHER" id="PTHR46889:SF4">
    <property type="entry name" value="TRANSPOSASE INSO FOR INSERTION SEQUENCE ELEMENT IS911B-RELATED"/>
    <property type="match status" value="1"/>
</dbReference>
<feature type="domain" description="Integrase catalytic" evidence="2">
    <location>
        <begin position="113"/>
        <end position="274"/>
    </location>
</feature>
<evidence type="ECO:0000313" key="4">
    <source>
        <dbReference type="EMBL" id="MDC0742924.1"/>
    </source>
</evidence>
<evidence type="ECO:0000313" key="3">
    <source>
        <dbReference type="EMBL" id="MDC0742551.1"/>
    </source>
</evidence>
<dbReference type="PANTHER" id="PTHR46889">
    <property type="entry name" value="TRANSPOSASE INSF FOR INSERTION SEQUENCE IS3B-RELATED"/>
    <property type="match status" value="1"/>
</dbReference>
<dbReference type="RefSeq" id="WP_271917932.1">
    <property type="nucleotide sequence ID" value="NZ_JAQNDO010000001.1"/>
</dbReference>
<dbReference type="PROSITE" id="PS50994">
    <property type="entry name" value="INTEGRASE"/>
    <property type="match status" value="1"/>
</dbReference>
<dbReference type="InterPro" id="IPR036397">
    <property type="entry name" value="RNaseH_sf"/>
</dbReference>
<accession>A0ABT5ELB3</accession>